<proteinExistence type="predicted"/>
<evidence type="ECO:0000313" key="1">
    <source>
        <dbReference type="EMBL" id="MPM10068.1"/>
    </source>
</evidence>
<comment type="caution">
    <text evidence="1">The sequence shown here is derived from an EMBL/GenBank/DDBJ whole genome shotgun (WGS) entry which is preliminary data.</text>
</comment>
<name>A0A644X2R0_9ZZZZ</name>
<organism evidence="1">
    <name type="scientific">bioreactor metagenome</name>
    <dbReference type="NCBI Taxonomy" id="1076179"/>
    <lineage>
        <taxon>unclassified sequences</taxon>
        <taxon>metagenomes</taxon>
        <taxon>ecological metagenomes</taxon>
    </lineage>
</organism>
<protein>
    <submittedName>
        <fullName evidence="1">Uncharacterized protein</fullName>
    </submittedName>
</protein>
<reference evidence="1" key="1">
    <citation type="submission" date="2019-08" db="EMBL/GenBank/DDBJ databases">
        <authorList>
            <person name="Kucharzyk K."/>
            <person name="Murdoch R.W."/>
            <person name="Higgins S."/>
            <person name="Loffler F."/>
        </authorList>
    </citation>
    <scope>NUCLEOTIDE SEQUENCE</scope>
</reference>
<gene>
    <name evidence="1" type="ORF">SDC9_56392</name>
</gene>
<sequence>MNERTILNVEHVQLELVLKIRVVFSVDLGVARQARLDLHSITELRHALAIEVDVFNPLRARADQRHFAV</sequence>
<accession>A0A644X2R0</accession>
<dbReference type="AlphaFoldDB" id="A0A644X2R0"/>
<dbReference type="EMBL" id="VSSQ01001647">
    <property type="protein sequence ID" value="MPM10068.1"/>
    <property type="molecule type" value="Genomic_DNA"/>
</dbReference>